<feature type="transmembrane region" description="Helical" evidence="6">
    <location>
        <begin position="131"/>
        <end position="150"/>
    </location>
</feature>
<evidence type="ECO:0000256" key="1">
    <source>
        <dbReference type="ARBA" id="ARBA00004141"/>
    </source>
</evidence>
<feature type="transmembrane region" description="Helical" evidence="6">
    <location>
        <begin position="241"/>
        <end position="260"/>
    </location>
</feature>
<sequence length="334" mass="35808">MTLAAPVPSLHRPGLGIALICAGVTGISINDMLIKLLSGGYPLHQIVATRAAVGLCIILVLLQLEGGWKLLRSDTPLLHLARGVLVVLANMSFYASVAVIPLGQATALFFVAPLFITLLSVPILGERVGPWRLGAVCVGFLGVVVMQQPWAEAAADAPASRLVLLLPVVSALLYALLQVLTRKLGVTTRASALAVHLQLMFLVVSICFYVVAGDGRYMESFDSDAARFLLRPWVIPSADDALVFLALGCISGFVGYAMSASYRMSDAAVVAPFEYVGLPLAIFWGWLMFGEWPIPATWIGCALIVGAGLVVFLRERSRMRPQPGRRRGSTAVRR</sequence>
<accession>A0AAU8AMD0</accession>
<name>A0AAU8AMD0_9RHOB</name>
<evidence type="ECO:0000313" key="8">
    <source>
        <dbReference type="EMBL" id="XCC96082.1"/>
    </source>
</evidence>
<dbReference type="InterPro" id="IPR037185">
    <property type="entry name" value="EmrE-like"/>
</dbReference>
<evidence type="ECO:0000256" key="6">
    <source>
        <dbReference type="SAM" id="Phobius"/>
    </source>
</evidence>
<evidence type="ECO:0000256" key="5">
    <source>
        <dbReference type="ARBA" id="ARBA00023136"/>
    </source>
</evidence>
<protein>
    <submittedName>
        <fullName evidence="8">DMT family transporter</fullName>
    </submittedName>
</protein>
<dbReference type="GO" id="GO:0016020">
    <property type="term" value="C:membrane"/>
    <property type="evidence" value="ECO:0007669"/>
    <property type="project" value="UniProtKB-SubCell"/>
</dbReference>
<feature type="transmembrane region" description="Helical" evidence="6">
    <location>
        <begin position="292"/>
        <end position="313"/>
    </location>
</feature>
<evidence type="ECO:0000256" key="4">
    <source>
        <dbReference type="ARBA" id="ARBA00022989"/>
    </source>
</evidence>
<dbReference type="Pfam" id="PF00892">
    <property type="entry name" value="EamA"/>
    <property type="match status" value="1"/>
</dbReference>
<keyword evidence="3 6" id="KW-0812">Transmembrane</keyword>
<feature type="transmembrane region" description="Helical" evidence="6">
    <location>
        <begin position="267"/>
        <end position="286"/>
    </location>
</feature>
<feature type="transmembrane region" description="Helical" evidence="6">
    <location>
        <begin position="106"/>
        <end position="124"/>
    </location>
</feature>
<organism evidence="8">
    <name type="scientific">Alloyangia sp. H15</name>
    <dbReference type="NCBI Taxonomy" id="3029062"/>
    <lineage>
        <taxon>Bacteria</taxon>
        <taxon>Pseudomonadati</taxon>
        <taxon>Pseudomonadota</taxon>
        <taxon>Alphaproteobacteria</taxon>
        <taxon>Rhodobacterales</taxon>
        <taxon>Roseobacteraceae</taxon>
        <taxon>Alloyangia</taxon>
    </lineage>
</organism>
<dbReference type="EMBL" id="CP123385">
    <property type="protein sequence ID" value="XCC96082.1"/>
    <property type="molecule type" value="Genomic_DNA"/>
</dbReference>
<feature type="transmembrane region" description="Helical" evidence="6">
    <location>
        <begin position="192"/>
        <end position="212"/>
    </location>
</feature>
<proteinExistence type="inferred from homology"/>
<reference evidence="8" key="1">
    <citation type="submission" date="2023-02" db="EMBL/GenBank/DDBJ databases">
        <title>Description and genomic characterization of Salipiger bruguierae sp. nov., isolated from the sediment of mangrove plant Bruguiera sexangula.</title>
        <authorList>
            <person name="Long M."/>
        </authorList>
    </citation>
    <scope>NUCLEOTIDE SEQUENCE</scope>
    <source>
        <strain evidence="8">H15</strain>
    </source>
</reference>
<comment type="similarity">
    <text evidence="2">Belongs to the drug/metabolite transporter (DMT) superfamily. 10 TMS drug/metabolite exporter (DME) (TC 2.A.7.3) family.</text>
</comment>
<dbReference type="SUPFAM" id="SSF103481">
    <property type="entry name" value="Multidrug resistance efflux transporter EmrE"/>
    <property type="match status" value="2"/>
</dbReference>
<feature type="transmembrane region" description="Helical" evidence="6">
    <location>
        <begin position="12"/>
        <end position="29"/>
    </location>
</feature>
<evidence type="ECO:0000256" key="2">
    <source>
        <dbReference type="ARBA" id="ARBA00009853"/>
    </source>
</evidence>
<feature type="transmembrane region" description="Helical" evidence="6">
    <location>
        <begin position="41"/>
        <end position="62"/>
    </location>
</feature>
<dbReference type="PANTHER" id="PTHR22911:SF6">
    <property type="entry name" value="SOLUTE CARRIER FAMILY 35 MEMBER G1"/>
    <property type="match status" value="1"/>
</dbReference>
<dbReference type="InterPro" id="IPR000620">
    <property type="entry name" value="EamA_dom"/>
</dbReference>
<feature type="domain" description="EamA" evidence="7">
    <location>
        <begin position="15"/>
        <end position="146"/>
    </location>
</feature>
<dbReference type="RefSeq" id="WP_353474949.1">
    <property type="nucleotide sequence ID" value="NZ_CP123385.1"/>
</dbReference>
<dbReference type="PANTHER" id="PTHR22911">
    <property type="entry name" value="ACYL-MALONYL CONDENSING ENZYME-RELATED"/>
    <property type="match status" value="1"/>
</dbReference>
<comment type="subcellular location">
    <subcellularLocation>
        <location evidence="1">Membrane</location>
        <topology evidence="1">Multi-pass membrane protein</topology>
    </subcellularLocation>
</comment>
<evidence type="ECO:0000259" key="7">
    <source>
        <dbReference type="Pfam" id="PF00892"/>
    </source>
</evidence>
<dbReference type="AlphaFoldDB" id="A0AAU8AMD0"/>
<dbReference type="Gene3D" id="1.10.3730.20">
    <property type="match status" value="1"/>
</dbReference>
<feature type="transmembrane region" description="Helical" evidence="6">
    <location>
        <begin position="162"/>
        <end position="180"/>
    </location>
</feature>
<evidence type="ECO:0000256" key="3">
    <source>
        <dbReference type="ARBA" id="ARBA00022692"/>
    </source>
</evidence>
<keyword evidence="4 6" id="KW-1133">Transmembrane helix</keyword>
<keyword evidence="5 6" id="KW-0472">Membrane</keyword>
<gene>
    <name evidence="8" type="ORF">PVT71_15390</name>
</gene>